<feature type="transmembrane region" description="Helical" evidence="1">
    <location>
        <begin position="42"/>
        <end position="64"/>
    </location>
</feature>
<dbReference type="InterPro" id="IPR008407">
    <property type="entry name" value="Brnchd-chn_aa_trnsp_AzlD"/>
</dbReference>
<dbReference type="Proteomes" id="UP000008467">
    <property type="component" value="Chromosome"/>
</dbReference>
<keyword evidence="3" id="KW-1185">Reference proteome</keyword>
<feature type="transmembrane region" description="Helical" evidence="1">
    <location>
        <begin position="6"/>
        <end position="30"/>
    </location>
</feature>
<dbReference type="AlphaFoldDB" id="F2JMV6"/>
<accession>F2JMV6</accession>
<feature type="transmembrane region" description="Helical" evidence="1">
    <location>
        <begin position="70"/>
        <end position="87"/>
    </location>
</feature>
<evidence type="ECO:0000313" key="2">
    <source>
        <dbReference type="EMBL" id="ADZ85871.1"/>
    </source>
</evidence>
<name>F2JMV6_CELLD</name>
<dbReference type="EMBL" id="CP002582">
    <property type="protein sequence ID" value="ADZ85871.1"/>
    <property type="molecule type" value="Genomic_DNA"/>
</dbReference>
<reference evidence="2 3" key="1">
    <citation type="journal article" date="2011" name="J. Bacteriol.">
        <title>Complete genome sequence of the cellulose-degrading bacterium Cellulosilyticum lentocellum.</title>
        <authorList>
            <consortium name="US DOE Joint Genome Institute"/>
            <person name="Miller D.A."/>
            <person name="Suen G."/>
            <person name="Bruce D."/>
            <person name="Copeland A."/>
            <person name="Cheng J.F."/>
            <person name="Detter C."/>
            <person name="Goodwin L.A."/>
            <person name="Han C.S."/>
            <person name="Hauser L.J."/>
            <person name="Land M.L."/>
            <person name="Lapidus A."/>
            <person name="Lucas S."/>
            <person name="Meincke L."/>
            <person name="Pitluck S."/>
            <person name="Tapia R."/>
            <person name="Teshima H."/>
            <person name="Woyke T."/>
            <person name="Fox B.G."/>
            <person name="Angert E.R."/>
            <person name="Currie C.R."/>
        </authorList>
    </citation>
    <scope>NUCLEOTIDE SEQUENCE [LARGE SCALE GENOMIC DNA]</scope>
    <source>
        <strain evidence="3">ATCC 49066 / DSM 5427 / NCIMB 11756 / RHM5</strain>
    </source>
</reference>
<feature type="transmembrane region" description="Helical" evidence="1">
    <location>
        <begin position="92"/>
        <end position="109"/>
    </location>
</feature>
<dbReference type="eggNOG" id="COG1687">
    <property type="taxonomic scope" value="Bacteria"/>
</dbReference>
<dbReference type="STRING" id="642492.Clole_4199"/>
<gene>
    <name evidence="2" type="ordered locus">Clole_4199</name>
</gene>
<dbReference type="PIRSF" id="PIRSF003203">
    <property type="entry name" value="AzlD"/>
    <property type="match status" value="1"/>
</dbReference>
<dbReference type="HOGENOM" id="CLU_144816_1_1_9"/>
<proteinExistence type="predicted"/>
<dbReference type="Pfam" id="PF05437">
    <property type="entry name" value="AzlD"/>
    <property type="match status" value="1"/>
</dbReference>
<dbReference type="RefSeq" id="WP_013659142.1">
    <property type="nucleotide sequence ID" value="NC_015275.1"/>
</dbReference>
<keyword evidence="1" id="KW-0472">Membrane</keyword>
<keyword evidence="1" id="KW-0812">Transmembrane</keyword>
<evidence type="ECO:0000256" key="1">
    <source>
        <dbReference type="SAM" id="Phobius"/>
    </source>
</evidence>
<keyword evidence="1" id="KW-1133">Transmembrane helix</keyword>
<protein>
    <submittedName>
        <fullName evidence="2">Branched-chain amino acid transport</fullName>
    </submittedName>
</protein>
<evidence type="ECO:0000313" key="3">
    <source>
        <dbReference type="Proteomes" id="UP000008467"/>
    </source>
</evidence>
<dbReference type="KEGG" id="cle:Clole_4199"/>
<sequence length="110" mass="12101">MYLTPVQTLIIIGCVALGTMTTRFLPFILFPDYKEVPEYIAYLGKVLPYAVIGLLVIYCLKGISFTTMPFGLPELIGVAGTALLHLWKRNTLLSIGGGTVLYMILVQGIF</sequence>
<organism evidence="2 3">
    <name type="scientific">Cellulosilyticum lentocellum (strain ATCC 49066 / DSM 5427 / NCIMB 11756 / RHM5)</name>
    <name type="common">Clostridium lentocellum</name>
    <dbReference type="NCBI Taxonomy" id="642492"/>
    <lineage>
        <taxon>Bacteria</taxon>
        <taxon>Bacillati</taxon>
        <taxon>Bacillota</taxon>
        <taxon>Clostridia</taxon>
        <taxon>Lachnospirales</taxon>
        <taxon>Cellulosilyticaceae</taxon>
        <taxon>Cellulosilyticum</taxon>
    </lineage>
</organism>